<dbReference type="Gene3D" id="3.30.2350.10">
    <property type="entry name" value="Pseudouridine synthase"/>
    <property type="match status" value="1"/>
</dbReference>
<dbReference type="SUPFAM" id="SSF55120">
    <property type="entry name" value="Pseudouridine synthase"/>
    <property type="match status" value="1"/>
</dbReference>
<evidence type="ECO:0000313" key="6">
    <source>
        <dbReference type="Proteomes" id="UP001589775"/>
    </source>
</evidence>
<dbReference type="EC" id="5.4.99.-" evidence="5"/>
<gene>
    <name evidence="5" type="ORF">ACFFJ6_09055</name>
</gene>
<organism evidence="5 6">
    <name type="scientific">Rhodopseudomonas telluris</name>
    <dbReference type="NCBI Taxonomy" id="644215"/>
    <lineage>
        <taxon>Bacteria</taxon>
        <taxon>Pseudomonadati</taxon>
        <taxon>Pseudomonadota</taxon>
        <taxon>Alphaproteobacteria</taxon>
        <taxon>Hyphomicrobiales</taxon>
        <taxon>Nitrobacteraceae</taxon>
        <taxon>Rhodopseudomonas</taxon>
    </lineage>
</organism>
<dbReference type="InterPro" id="IPR006145">
    <property type="entry name" value="PsdUridine_synth_RsuA/RluA"/>
</dbReference>
<evidence type="ECO:0000256" key="2">
    <source>
        <dbReference type="ARBA" id="ARBA00023235"/>
    </source>
</evidence>
<comment type="caution">
    <text evidence="5">The sequence shown here is derived from an EMBL/GenBank/DDBJ whole genome shotgun (WGS) entry which is preliminary data.</text>
</comment>
<keyword evidence="6" id="KW-1185">Reference proteome</keyword>
<comment type="similarity">
    <text evidence="1">Belongs to the pseudouridine synthase RluA family.</text>
</comment>
<dbReference type="GO" id="GO:0016853">
    <property type="term" value="F:isomerase activity"/>
    <property type="evidence" value="ECO:0007669"/>
    <property type="project" value="UniProtKB-KW"/>
</dbReference>
<evidence type="ECO:0000256" key="3">
    <source>
        <dbReference type="SAM" id="MobiDB-lite"/>
    </source>
</evidence>
<proteinExistence type="inferred from homology"/>
<dbReference type="CDD" id="cd02869">
    <property type="entry name" value="PseudoU_synth_RluA_like"/>
    <property type="match status" value="1"/>
</dbReference>
<feature type="domain" description="Pseudouridine synthase RsuA/RluA-like" evidence="4">
    <location>
        <begin position="31"/>
        <end position="259"/>
    </location>
</feature>
<evidence type="ECO:0000256" key="1">
    <source>
        <dbReference type="ARBA" id="ARBA00010876"/>
    </source>
</evidence>
<evidence type="ECO:0000313" key="5">
    <source>
        <dbReference type="EMBL" id="MFC0240612.1"/>
    </source>
</evidence>
<dbReference type="PANTHER" id="PTHR21600:SF44">
    <property type="entry name" value="RIBOSOMAL LARGE SUBUNIT PSEUDOURIDINE SYNTHASE D"/>
    <property type="match status" value="1"/>
</dbReference>
<reference evidence="5 6" key="1">
    <citation type="submission" date="2024-09" db="EMBL/GenBank/DDBJ databases">
        <authorList>
            <person name="Sun Q."/>
            <person name="Mori K."/>
        </authorList>
    </citation>
    <scope>NUCLEOTIDE SEQUENCE [LARGE SCALE GENOMIC DNA]</scope>
    <source>
        <strain evidence="5 6">KCTC 23279</strain>
    </source>
</reference>
<evidence type="ECO:0000259" key="4">
    <source>
        <dbReference type="Pfam" id="PF00849"/>
    </source>
</evidence>
<dbReference type="PROSITE" id="PS01129">
    <property type="entry name" value="PSI_RLU"/>
    <property type="match status" value="1"/>
</dbReference>
<dbReference type="Pfam" id="PF00849">
    <property type="entry name" value="PseudoU_synth_2"/>
    <property type="match status" value="1"/>
</dbReference>
<dbReference type="InterPro" id="IPR020103">
    <property type="entry name" value="PsdUridine_synth_cat_dom_sf"/>
</dbReference>
<feature type="compositionally biased region" description="Pro residues" evidence="3">
    <location>
        <begin position="169"/>
        <end position="183"/>
    </location>
</feature>
<dbReference type="RefSeq" id="WP_378386667.1">
    <property type="nucleotide sequence ID" value="NZ_JBHLWM010000003.1"/>
</dbReference>
<name>A0ABV6ER13_9BRAD</name>
<accession>A0ABV6ER13</accession>
<keyword evidence="2 5" id="KW-0413">Isomerase</keyword>
<dbReference type="Proteomes" id="UP001589775">
    <property type="component" value="Unassembled WGS sequence"/>
</dbReference>
<sequence>MNESHADQFDVPELTPDEIQARVLHRDGLMLVIDKPPGLPVHRGPKGGPNLEASFDALRFGLPRPPVLAHRLDRDTSGCLVLGRHRKATATLGLLFKHSKISKTYWAIVEGGPIEDRGEIDLPIARLNAERGWWQKVDPTGLPSLTKWRVMGRSGPLPAVATTASAASAPPPDAAANGSPPPCGEGSGVGVPRSEAPVVDPHPSPPRKGEGARPAGGEATDPSRKPGAILGAAPPTQLTWLALEPITGRTHQLRVHCAAMGWPIVGDNIYGNGPRFGEPRLHLHAREIVIPLSRNKPPVIVTAPPPAHMHPRLRTCGWTDN</sequence>
<dbReference type="InterPro" id="IPR050188">
    <property type="entry name" value="RluA_PseudoU_synthase"/>
</dbReference>
<dbReference type="InterPro" id="IPR006224">
    <property type="entry name" value="PsdUridine_synth_RluA-like_CS"/>
</dbReference>
<feature type="region of interest" description="Disordered" evidence="3">
    <location>
        <begin position="161"/>
        <end position="231"/>
    </location>
</feature>
<protein>
    <submittedName>
        <fullName evidence="5">RluA family pseudouridine synthase</fullName>
        <ecNumber evidence="5">5.4.99.-</ecNumber>
    </submittedName>
</protein>
<dbReference type="EMBL" id="JBHLWM010000003">
    <property type="protein sequence ID" value="MFC0240612.1"/>
    <property type="molecule type" value="Genomic_DNA"/>
</dbReference>
<dbReference type="PANTHER" id="PTHR21600">
    <property type="entry name" value="MITOCHONDRIAL RNA PSEUDOURIDINE SYNTHASE"/>
    <property type="match status" value="1"/>
</dbReference>